<name>A0AA39MSD9_9AGAR</name>
<accession>A0AA39MSD9</accession>
<organism evidence="1 2">
    <name type="scientific">Armillaria borealis</name>
    <dbReference type="NCBI Taxonomy" id="47425"/>
    <lineage>
        <taxon>Eukaryota</taxon>
        <taxon>Fungi</taxon>
        <taxon>Dikarya</taxon>
        <taxon>Basidiomycota</taxon>
        <taxon>Agaricomycotina</taxon>
        <taxon>Agaricomycetes</taxon>
        <taxon>Agaricomycetidae</taxon>
        <taxon>Agaricales</taxon>
        <taxon>Marasmiineae</taxon>
        <taxon>Physalacriaceae</taxon>
        <taxon>Armillaria</taxon>
    </lineage>
</organism>
<comment type="caution">
    <text evidence="1">The sequence shown here is derived from an EMBL/GenBank/DDBJ whole genome shotgun (WGS) entry which is preliminary data.</text>
</comment>
<dbReference type="Proteomes" id="UP001175226">
    <property type="component" value="Unassembled WGS sequence"/>
</dbReference>
<dbReference type="AlphaFoldDB" id="A0AA39MSD9"/>
<reference evidence="1" key="1">
    <citation type="submission" date="2023-06" db="EMBL/GenBank/DDBJ databases">
        <authorList>
            <consortium name="Lawrence Berkeley National Laboratory"/>
            <person name="Ahrendt S."/>
            <person name="Sahu N."/>
            <person name="Indic B."/>
            <person name="Wong-Bajracharya J."/>
            <person name="Merenyi Z."/>
            <person name="Ke H.-M."/>
            <person name="Monk M."/>
            <person name="Kocsube S."/>
            <person name="Drula E."/>
            <person name="Lipzen A."/>
            <person name="Balint B."/>
            <person name="Henrissat B."/>
            <person name="Andreopoulos B."/>
            <person name="Martin F.M."/>
            <person name="Harder C.B."/>
            <person name="Rigling D."/>
            <person name="Ford K.L."/>
            <person name="Foster G.D."/>
            <person name="Pangilinan J."/>
            <person name="Papanicolaou A."/>
            <person name="Barry K."/>
            <person name="LaButti K."/>
            <person name="Viragh M."/>
            <person name="Koriabine M."/>
            <person name="Yan M."/>
            <person name="Riley R."/>
            <person name="Champramary S."/>
            <person name="Plett K.L."/>
            <person name="Tsai I.J."/>
            <person name="Slot J."/>
            <person name="Sipos G."/>
            <person name="Plett J."/>
            <person name="Nagy L.G."/>
            <person name="Grigoriev I.V."/>
        </authorList>
    </citation>
    <scope>NUCLEOTIDE SEQUENCE</scope>
    <source>
        <strain evidence="1">FPL87.14</strain>
    </source>
</reference>
<sequence>MKGLARWEEVEPVEMIDMLAGTGAGEPGSAGHLAYSALNAHVLQATQTVYHRANFQDSRLLQPSSALRRDFRENARLYKLPPTSIPARRSWKSLSTAVSPRIRTLPRLPLRPSHKLLRLPNSYRPPMIPRIHPHVVGLRKEAPVDDLRVILKNNDGVIYRQIL</sequence>
<dbReference type="EMBL" id="JAUEPT010000020">
    <property type="protein sequence ID" value="KAK0444080.1"/>
    <property type="molecule type" value="Genomic_DNA"/>
</dbReference>
<proteinExistence type="predicted"/>
<protein>
    <submittedName>
        <fullName evidence="1">Uncharacterized protein</fullName>
    </submittedName>
</protein>
<evidence type="ECO:0000313" key="1">
    <source>
        <dbReference type="EMBL" id="KAK0444080.1"/>
    </source>
</evidence>
<keyword evidence="2" id="KW-1185">Reference proteome</keyword>
<evidence type="ECO:0000313" key="2">
    <source>
        <dbReference type="Proteomes" id="UP001175226"/>
    </source>
</evidence>
<gene>
    <name evidence="1" type="ORF">EV421DRAFT_1903198</name>
</gene>